<proteinExistence type="predicted"/>
<evidence type="ECO:0000313" key="1">
    <source>
        <dbReference type="EMBL" id="EHK44193.1"/>
    </source>
</evidence>
<accession>G9NXL3</accession>
<name>G9NXL3_HYPAI</name>
<gene>
    <name evidence="1" type="ORF">TRIATDRAFT_87259</name>
</gene>
<comment type="caution">
    <text evidence="1">The sequence shown here is derived from an EMBL/GenBank/DDBJ whole genome shotgun (WGS) entry which is preliminary data.</text>
</comment>
<organism evidence="1 2">
    <name type="scientific">Hypocrea atroviridis (strain ATCC 20476 / IMI 206040)</name>
    <name type="common">Trichoderma atroviride</name>
    <dbReference type="NCBI Taxonomy" id="452589"/>
    <lineage>
        <taxon>Eukaryota</taxon>
        <taxon>Fungi</taxon>
        <taxon>Dikarya</taxon>
        <taxon>Ascomycota</taxon>
        <taxon>Pezizomycotina</taxon>
        <taxon>Sordariomycetes</taxon>
        <taxon>Hypocreomycetidae</taxon>
        <taxon>Hypocreales</taxon>
        <taxon>Hypocreaceae</taxon>
        <taxon>Trichoderma</taxon>
    </lineage>
</organism>
<dbReference type="Proteomes" id="UP000005426">
    <property type="component" value="Unassembled WGS sequence"/>
</dbReference>
<evidence type="ECO:0000313" key="2">
    <source>
        <dbReference type="Proteomes" id="UP000005426"/>
    </source>
</evidence>
<keyword evidence="2" id="KW-1185">Reference proteome</keyword>
<dbReference type="HOGENOM" id="CLU_696500_0_0_1"/>
<dbReference type="AlphaFoldDB" id="G9NXL3"/>
<dbReference type="EMBL" id="ABDG02000025">
    <property type="protein sequence ID" value="EHK44193.1"/>
    <property type="molecule type" value="Genomic_DNA"/>
</dbReference>
<reference evidence="1 2" key="1">
    <citation type="journal article" date="2011" name="Genome Biol.">
        <title>Comparative genome sequence analysis underscores mycoparasitism as the ancestral life style of Trichoderma.</title>
        <authorList>
            <person name="Kubicek C.P."/>
            <person name="Herrera-Estrella A."/>
            <person name="Seidl-Seiboth V."/>
            <person name="Martinez D.A."/>
            <person name="Druzhinina I.S."/>
            <person name="Thon M."/>
            <person name="Zeilinger S."/>
            <person name="Casas-Flores S."/>
            <person name="Horwitz B.A."/>
            <person name="Mukherjee P.K."/>
            <person name="Mukherjee M."/>
            <person name="Kredics L."/>
            <person name="Alcaraz L.D."/>
            <person name="Aerts A."/>
            <person name="Antal Z."/>
            <person name="Atanasova L."/>
            <person name="Cervantes-Badillo M.G."/>
            <person name="Challacombe J."/>
            <person name="Chertkov O."/>
            <person name="McCluskey K."/>
            <person name="Coulpier F."/>
            <person name="Deshpande N."/>
            <person name="von Doehren H."/>
            <person name="Ebbole D.J."/>
            <person name="Esquivel-Naranjo E.U."/>
            <person name="Fekete E."/>
            <person name="Flipphi M."/>
            <person name="Glaser F."/>
            <person name="Gomez-Rodriguez E.Y."/>
            <person name="Gruber S."/>
            <person name="Han C."/>
            <person name="Henrissat B."/>
            <person name="Hermosa R."/>
            <person name="Hernandez-Onate M."/>
            <person name="Karaffa L."/>
            <person name="Kosti I."/>
            <person name="Le Crom S."/>
            <person name="Lindquist E."/>
            <person name="Lucas S."/>
            <person name="Luebeck M."/>
            <person name="Luebeck P.S."/>
            <person name="Margeot A."/>
            <person name="Metz B."/>
            <person name="Misra M."/>
            <person name="Nevalainen H."/>
            <person name="Omann M."/>
            <person name="Packer N."/>
            <person name="Perrone G."/>
            <person name="Uresti-Rivera E.E."/>
            <person name="Salamov A."/>
            <person name="Schmoll M."/>
            <person name="Seiboth B."/>
            <person name="Shapiro H."/>
            <person name="Sukno S."/>
            <person name="Tamayo-Ramos J.A."/>
            <person name="Tisch D."/>
            <person name="Wiest A."/>
            <person name="Wilkinson H.H."/>
            <person name="Zhang M."/>
            <person name="Coutinho P.M."/>
            <person name="Kenerley C.M."/>
            <person name="Monte E."/>
            <person name="Baker S.E."/>
            <person name="Grigoriev I.V."/>
        </authorList>
    </citation>
    <scope>NUCLEOTIDE SEQUENCE [LARGE SCALE GENOMIC DNA]</scope>
    <source>
        <strain evidence="2">ATCC 20476 / IMI 206040</strain>
    </source>
</reference>
<sequence length="396" mass="44598">MCLCASTSHPQLASFTPRLVLRRTSMKMGCFRAHSVLYHDIIAGLIEELARITIIVGGGTASRSCLLPCPALLYRQSHSPFTIRHDTRIVCMARFDASARCRTEAEGPSRKTLWEEARVPFGLQSLPEAAFRLRRPRYSASELTRLLYNIRLIPPTAYGTAATIQWHKCRSVCTDIYAQLALFVLRILGRYHIIVTFTGASQGQTVGSRPLSCYYRRVQVINRLVLRATELLEPPTRQTSAIKELHCLTGELSIGVLGASRHLRELQMFLYKSVVFFLGRDQKYRARNGSIQYEVTIRIEAPELSLPGRWWLLRGLQIIILSNAFQRLDPISPLYYLPCSVTASGLLEHQHKRVQLKLEKLRDDACNGKRAARNAGGARPITAGSRLLASYVMCCP</sequence>
<protein>
    <submittedName>
        <fullName evidence="1">Uncharacterized protein</fullName>
    </submittedName>
</protein>